<protein>
    <recommendedName>
        <fullName evidence="5">Flavin reductase like domain-containing protein</fullName>
    </recommendedName>
</protein>
<evidence type="ECO:0000256" key="2">
    <source>
        <dbReference type="ARBA" id="ARBA00022630"/>
    </source>
</evidence>
<proteinExistence type="inferred from homology"/>
<evidence type="ECO:0000313" key="6">
    <source>
        <dbReference type="EMBL" id="ODV72202.1"/>
    </source>
</evidence>
<comment type="cofactor">
    <cofactor evidence="1">
        <name>FMN</name>
        <dbReference type="ChEBI" id="CHEBI:58210"/>
    </cofactor>
</comment>
<dbReference type="Pfam" id="PF01613">
    <property type="entry name" value="Flavin_Reduct"/>
    <property type="match status" value="1"/>
</dbReference>
<dbReference type="GeneID" id="30989935"/>
<feature type="domain" description="Flavin reductase like" evidence="5">
    <location>
        <begin position="54"/>
        <end position="221"/>
    </location>
</feature>
<evidence type="ECO:0000256" key="4">
    <source>
        <dbReference type="ARBA" id="ARBA00038054"/>
    </source>
</evidence>
<evidence type="ECO:0000313" key="7">
    <source>
        <dbReference type="Proteomes" id="UP000094389"/>
    </source>
</evidence>
<keyword evidence="7" id="KW-1185">Reference proteome</keyword>
<evidence type="ECO:0000256" key="1">
    <source>
        <dbReference type="ARBA" id="ARBA00001917"/>
    </source>
</evidence>
<dbReference type="Gene3D" id="2.30.110.10">
    <property type="entry name" value="Electron Transport, Fmn-binding Protein, Chain A"/>
    <property type="match status" value="1"/>
</dbReference>
<organism evidence="6 7">
    <name type="scientific">Cyberlindnera jadinii (strain ATCC 18201 / CBS 1600 / BCRC 20928 / JCM 3617 / NBRC 0987 / NRRL Y-1542)</name>
    <name type="common">Torula yeast</name>
    <name type="synonym">Candida utilis</name>
    <dbReference type="NCBI Taxonomy" id="983966"/>
    <lineage>
        <taxon>Eukaryota</taxon>
        <taxon>Fungi</taxon>
        <taxon>Dikarya</taxon>
        <taxon>Ascomycota</taxon>
        <taxon>Saccharomycotina</taxon>
        <taxon>Saccharomycetes</taxon>
        <taxon>Phaffomycetales</taxon>
        <taxon>Phaffomycetaceae</taxon>
        <taxon>Cyberlindnera</taxon>
    </lineage>
</organism>
<dbReference type="Proteomes" id="UP000094389">
    <property type="component" value="Unassembled WGS sequence"/>
</dbReference>
<reference evidence="6 7" key="1">
    <citation type="journal article" date="2016" name="Proc. Natl. Acad. Sci. U.S.A.">
        <title>Comparative genomics of biotechnologically important yeasts.</title>
        <authorList>
            <person name="Riley R."/>
            <person name="Haridas S."/>
            <person name="Wolfe K.H."/>
            <person name="Lopes M.R."/>
            <person name="Hittinger C.T."/>
            <person name="Goeker M."/>
            <person name="Salamov A.A."/>
            <person name="Wisecaver J.H."/>
            <person name="Long T.M."/>
            <person name="Calvey C.H."/>
            <person name="Aerts A.L."/>
            <person name="Barry K.W."/>
            <person name="Choi C."/>
            <person name="Clum A."/>
            <person name="Coughlan A.Y."/>
            <person name="Deshpande S."/>
            <person name="Douglass A.P."/>
            <person name="Hanson S.J."/>
            <person name="Klenk H.-P."/>
            <person name="LaButti K.M."/>
            <person name="Lapidus A."/>
            <person name="Lindquist E.A."/>
            <person name="Lipzen A.M."/>
            <person name="Meier-Kolthoff J.P."/>
            <person name="Ohm R.A."/>
            <person name="Otillar R.P."/>
            <person name="Pangilinan J.L."/>
            <person name="Peng Y."/>
            <person name="Rokas A."/>
            <person name="Rosa C.A."/>
            <person name="Scheuner C."/>
            <person name="Sibirny A.A."/>
            <person name="Slot J.C."/>
            <person name="Stielow J.B."/>
            <person name="Sun H."/>
            <person name="Kurtzman C.P."/>
            <person name="Blackwell M."/>
            <person name="Grigoriev I.V."/>
            <person name="Jeffries T.W."/>
        </authorList>
    </citation>
    <scope>NUCLEOTIDE SEQUENCE [LARGE SCALE GENOMIC DNA]</scope>
    <source>
        <strain evidence="7">ATCC 18201 / CBS 1600 / BCRC 20928 / JCM 3617 / NBRC 0987 / NRRL Y-1542</strain>
    </source>
</reference>
<dbReference type="OMA" id="KSPNPNW"/>
<dbReference type="STRING" id="983966.A0A1E4RY42"/>
<dbReference type="InterPro" id="IPR012349">
    <property type="entry name" value="Split_barrel_FMN-bd"/>
</dbReference>
<dbReference type="SMART" id="SM00903">
    <property type="entry name" value="Flavin_Reduct"/>
    <property type="match status" value="1"/>
</dbReference>
<keyword evidence="3" id="KW-0288">FMN</keyword>
<gene>
    <name evidence="6" type="ORF">CYBJADRAFT_168865</name>
</gene>
<evidence type="ECO:0000256" key="3">
    <source>
        <dbReference type="ARBA" id="ARBA00022643"/>
    </source>
</evidence>
<evidence type="ECO:0000259" key="5">
    <source>
        <dbReference type="SMART" id="SM00903"/>
    </source>
</evidence>
<dbReference type="PANTHER" id="PTHR33798:SF5">
    <property type="entry name" value="FLAVIN REDUCTASE LIKE DOMAIN-CONTAINING PROTEIN"/>
    <property type="match status" value="1"/>
</dbReference>
<sequence length="243" mass="26473">MKPSLPAFDQSAQFHLTTAPPSGAPVAEPTGGKITIDPLEEKRTSVDNYRLLVSSIVPRPVALVSTVDKDGNANLAPFSYFQVVNSDPPMFVLGISQGFNGPKDTLKNLLDTGECTVNIVSEWFAEAANKANINAPSGTSEWEIAGLEQEHSKIVKPAIVKRSAFSVECKLAHHHEWFSKRVEGKKTGNLVVLEGVLFHVSGEVLNAEGTSLDIEKLRPISRLGGTTYGRTTEGYDLPRFQWE</sequence>
<dbReference type="EMBL" id="KV453936">
    <property type="protein sequence ID" value="ODV72202.1"/>
    <property type="molecule type" value="Genomic_DNA"/>
</dbReference>
<dbReference type="InterPro" id="IPR002563">
    <property type="entry name" value="Flavin_Rdtase-like_dom"/>
</dbReference>
<dbReference type="SUPFAM" id="SSF50475">
    <property type="entry name" value="FMN-binding split barrel"/>
    <property type="match status" value="1"/>
</dbReference>
<dbReference type="PANTHER" id="PTHR33798">
    <property type="entry name" value="FLAVOPROTEIN OXYGENASE"/>
    <property type="match status" value="1"/>
</dbReference>
<dbReference type="OrthoDB" id="10250990at2759"/>
<dbReference type="RefSeq" id="XP_020069241.1">
    <property type="nucleotide sequence ID" value="XM_020215539.1"/>
</dbReference>
<accession>A0A1E4RY42</accession>
<name>A0A1E4RY42_CYBJN</name>
<keyword evidence="2" id="KW-0285">Flavoprotein</keyword>
<comment type="similarity">
    <text evidence="4">Belongs to the flavoredoxin family.</text>
</comment>
<dbReference type="GO" id="GO:0010181">
    <property type="term" value="F:FMN binding"/>
    <property type="evidence" value="ECO:0007669"/>
    <property type="project" value="InterPro"/>
</dbReference>
<dbReference type="AlphaFoldDB" id="A0A1E4RY42"/>